<evidence type="ECO:0000256" key="7">
    <source>
        <dbReference type="SAM" id="Phobius"/>
    </source>
</evidence>
<proteinExistence type="predicted"/>
<feature type="domain" description="Ig-like" evidence="9">
    <location>
        <begin position="450"/>
        <end position="527"/>
    </location>
</feature>
<dbReference type="Pfam" id="PF18884">
    <property type="entry name" value="TSP3_bac"/>
    <property type="match status" value="1"/>
</dbReference>
<evidence type="ECO:0000259" key="8">
    <source>
        <dbReference type="Pfam" id="PF03160"/>
    </source>
</evidence>
<dbReference type="SUPFAM" id="SSF141072">
    <property type="entry name" value="CalX-like"/>
    <property type="match status" value="1"/>
</dbReference>
<dbReference type="Proteomes" id="UP000182114">
    <property type="component" value="Unassembled WGS sequence"/>
</dbReference>
<dbReference type="InterPro" id="IPR059100">
    <property type="entry name" value="TSP3_bac"/>
</dbReference>
<evidence type="ECO:0000256" key="6">
    <source>
        <dbReference type="SAM" id="MobiDB-lite"/>
    </source>
</evidence>
<evidence type="ECO:0000256" key="2">
    <source>
        <dbReference type="ARBA" id="ARBA00022525"/>
    </source>
</evidence>
<evidence type="ECO:0000256" key="1">
    <source>
        <dbReference type="ARBA" id="ARBA00004613"/>
    </source>
</evidence>
<feature type="region of interest" description="Disordered" evidence="6">
    <location>
        <begin position="630"/>
        <end position="652"/>
    </location>
</feature>
<dbReference type="Pfam" id="PF03160">
    <property type="entry name" value="Calx-beta"/>
    <property type="match status" value="1"/>
</dbReference>
<evidence type="ECO:0000256" key="5">
    <source>
        <dbReference type="ARBA" id="ARBA00022837"/>
    </source>
</evidence>
<keyword evidence="4" id="KW-0677">Repeat</keyword>
<dbReference type="Gene3D" id="2.60.40.2030">
    <property type="match status" value="1"/>
</dbReference>
<evidence type="ECO:0000259" key="9">
    <source>
        <dbReference type="Pfam" id="PF19081"/>
    </source>
</evidence>
<feature type="domain" description="Calx-beta" evidence="8">
    <location>
        <begin position="58"/>
        <end position="153"/>
    </location>
</feature>
<dbReference type="Pfam" id="PF13585">
    <property type="entry name" value="CHU_C"/>
    <property type="match status" value="1"/>
</dbReference>
<feature type="compositionally biased region" description="Polar residues" evidence="6">
    <location>
        <begin position="633"/>
        <end position="647"/>
    </location>
</feature>
<reference evidence="11" key="1">
    <citation type="submission" date="2016-10" db="EMBL/GenBank/DDBJ databases">
        <authorList>
            <person name="Varghese N."/>
            <person name="Submissions S."/>
        </authorList>
    </citation>
    <scope>NUCLEOTIDE SEQUENCE [LARGE SCALE GENOMIC DNA]</scope>
    <source>
        <strain evidence="11">DSM 24729</strain>
    </source>
</reference>
<dbReference type="GO" id="GO:0007154">
    <property type="term" value="P:cell communication"/>
    <property type="evidence" value="ECO:0007669"/>
    <property type="project" value="InterPro"/>
</dbReference>
<dbReference type="InterPro" id="IPR028974">
    <property type="entry name" value="TSP_type-3_rpt"/>
</dbReference>
<evidence type="ECO:0000256" key="3">
    <source>
        <dbReference type="ARBA" id="ARBA00022729"/>
    </source>
</evidence>
<dbReference type="NCBIfam" id="TIGR04131">
    <property type="entry name" value="Bac_Flav_CTERM"/>
    <property type="match status" value="1"/>
</dbReference>
<evidence type="ECO:0000256" key="4">
    <source>
        <dbReference type="ARBA" id="ARBA00022737"/>
    </source>
</evidence>
<keyword evidence="5" id="KW-0106">Calcium</keyword>
<dbReference type="InterPro" id="IPR044023">
    <property type="entry name" value="Ig_7"/>
</dbReference>
<dbReference type="GO" id="GO:0005509">
    <property type="term" value="F:calcium ion binding"/>
    <property type="evidence" value="ECO:0007669"/>
    <property type="project" value="InterPro"/>
</dbReference>
<dbReference type="InterPro" id="IPR026341">
    <property type="entry name" value="T9SS_type_B"/>
</dbReference>
<dbReference type="Pfam" id="PF19081">
    <property type="entry name" value="Ig_7"/>
    <property type="match status" value="1"/>
</dbReference>
<dbReference type="RefSeq" id="WP_083332155.1">
    <property type="nucleotide sequence ID" value="NZ_FNBD01000001.1"/>
</dbReference>
<sequence>MNTLYQPIDRTSCANYFTRVVLVIGFIFLPLFMSAQSTVVVTATDAIATEGTPADDIGVFEIDLGSVNTTGGNVVVNFVFSGTATSGTDYTDLGSNVSIPNGVRTAQLTLIPTDDALFEGNESVQIRLTSTDNTEFTIAGNSSSDALITLVDNDGCSAGATAPPVINNIPTRYCSGIEVDLSSFVTRAAPSGTTLRWSTDATPDPDDEASFLDASIITSGGNFYGFYYGTENGNACISPVVSLPTISFDTAPSLGTLSSNNQACNQGFFSTTLDLDSALTGETTGGVWNLIEAPLGQSTSINGLNRVNYFGQPSGSYIYTYTPSYAGAPSCPVESIEVTIFVTECTPCDAGNTPPQLNTDVPTEFCVVDGETISQDLAAYTDSTAPAGTRLVWSRSNDYTRMDVYLTSTVVSQEGTFYAFFLNDEGTPDDSDDDCASPVLSVSLVVNEKPEIAATENALCSEGIMTLEATATAGSVINWYATMDSTTPLEENTGRFTTPNLTQTTTYYAEAVLGSCPSDRIPVIATISNEPVVQASTTLLNVCNVAGADLPNVIDLNTGLTQNVSGTWVVTSDPTNGLTITGTDTVDFINAPEGNYTFTFTTDTAVAPCSDASVTITVTVVECILDTDEDGLTDSQENELGTNPNNVDSDDDGILDAIEVGDDLENPLDEDNDGIIDALDSNTLDSDSDGIVDQLDPGNFNPCIPNTSAGACDRECGVLFNQFSPNSDGINDSLTISCIESYPNNSIEIFDRYGNQVFKAERYQNNWSGTSKNGDLPKGTYYYVLNLGDSSPITKGWIQIIR</sequence>
<keyword evidence="7" id="KW-0812">Transmembrane</keyword>
<keyword evidence="11" id="KW-1185">Reference proteome</keyword>
<evidence type="ECO:0000313" key="10">
    <source>
        <dbReference type="EMBL" id="SDE43568.1"/>
    </source>
</evidence>
<keyword evidence="2" id="KW-0964">Secreted</keyword>
<dbReference type="InterPro" id="IPR038081">
    <property type="entry name" value="CalX-like_sf"/>
</dbReference>
<gene>
    <name evidence="10" type="ORF">SAMN04487992_101179</name>
</gene>
<dbReference type="eggNOG" id="COG4386">
    <property type="taxonomic scope" value="Bacteria"/>
</dbReference>
<protein>
    <submittedName>
        <fullName evidence="10">Gliding motility-associated C-terminal domain-containing protein</fullName>
    </submittedName>
</protein>
<dbReference type="AlphaFoldDB" id="A0A1G7CW91"/>
<dbReference type="InterPro" id="IPR003644">
    <property type="entry name" value="Calx_beta"/>
</dbReference>
<dbReference type="SUPFAM" id="SSF103647">
    <property type="entry name" value="TSP type-3 repeat"/>
    <property type="match status" value="1"/>
</dbReference>
<keyword evidence="3" id="KW-0732">Signal</keyword>
<accession>A0A1G7CW91</accession>
<dbReference type="EMBL" id="FNBD01000001">
    <property type="protein sequence ID" value="SDE43568.1"/>
    <property type="molecule type" value="Genomic_DNA"/>
</dbReference>
<name>A0A1G7CW91_9FLAO</name>
<dbReference type="GO" id="GO:0016020">
    <property type="term" value="C:membrane"/>
    <property type="evidence" value="ECO:0007669"/>
    <property type="project" value="InterPro"/>
</dbReference>
<keyword evidence="7" id="KW-1133">Transmembrane helix</keyword>
<organism evidence="10 11">
    <name type="scientific">Cellulophaga baltica</name>
    <dbReference type="NCBI Taxonomy" id="76594"/>
    <lineage>
        <taxon>Bacteria</taxon>
        <taxon>Pseudomonadati</taxon>
        <taxon>Bacteroidota</taxon>
        <taxon>Flavobacteriia</taxon>
        <taxon>Flavobacteriales</taxon>
        <taxon>Flavobacteriaceae</taxon>
        <taxon>Cellulophaga</taxon>
    </lineage>
</organism>
<evidence type="ECO:0000313" key="11">
    <source>
        <dbReference type="Proteomes" id="UP000182114"/>
    </source>
</evidence>
<feature type="transmembrane region" description="Helical" evidence="7">
    <location>
        <begin position="16"/>
        <end position="33"/>
    </location>
</feature>
<keyword evidence="7" id="KW-0472">Membrane</keyword>
<comment type="subcellular location">
    <subcellularLocation>
        <location evidence="1">Secreted</location>
    </subcellularLocation>
</comment>